<keyword evidence="4" id="KW-1185">Reference proteome</keyword>
<feature type="compositionally biased region" description="Low complexity" evidence="1">
    <location>
        <begin position="110"/>
        <end position="152"/>
    </location>
</feature>
<feature type="domain" description="FHA" evidence="2">
    <location>
        <begin position="28"/>
        <end position="78"/>
    </location>
</feature>
<accession>A0A0M6XX43</accession>
<feature type="region of interest" description="Disordered" evidence="1">
    <location>
        <begin position="241"/>
        <end position="339"/>
    </location>
</feature>
<dbReference type="Pfam" id="PF00498">
    <property type="entry name" value="FHA"/>
    <property type="match status" value="1"/>
</dbReference>
<dbReference type="CDD" id="cd00060">
    <property type="entry name" value="FHA"/>
    <property type="match status" value="1"/>
</dbReference>
<feature type="compositionally biased region" description="Low complexity" evidence="1">
    <location>
        <begin position="280"/>
        <end position="292"/>
    </location>
</feature>
<dbReference type="Proteomes" id="UP000048926">
    <property type="component" value="Unassembled WGS sequence"/>
</dbReference>
<sequence length="573" mass="60790">MRITLQIENVDRLETGGQLSYSCADRGFDIGRHEHLDWSLPDPQRVISGKHCEVRFESGNFVLYDYSTNGTFLNGSQTRMDKAHVLRSGDRLMIGDYIIVVSLEAGSGQPAMSAAPVAPAAPQPWDAPQTSSMSGGGSSWPTGPGPAGAAPGHYPMENQGGPWATPGAGMEGRHAPPSSNPGIGTPADDVWSQQGHGWGTADPSLYDPNAHIGEREAPRPAQADPLDHLAQQPHLQSAGAAPAEPLFGFPEPVAQSPFPALSENPAQESAEPLFQMPDLQPEAPTQQPAAESAPPPAGEPTASPFPEAPVWSAPEAEETQPATVQEPQPEQPAPVEQAAPAAMPVVAPQEPAKADTAAVAKVDVEPANIPAANVDFIKAFAEGAGIPAATLAGRDPEEFAREVGAILQGITGDLMGLLQARSQVKAMTRNANRTLIMRSGNNALKFSPTPQMALQTMLAPGAEENGYLPISKAMQAAFKDIQKHHVWTYAAMQKAAGRFEEKLSPKAIEAEGQVAKSTFGNQKAKLWERIQERWSSLSGSYDDGVVGLFTQYFTEGYEELSSDDPEQSSGLMN</sequence>
<dbReference type="EMBL" id="CXST01000001">
    <property type="protein sequence ID" value="CTQ42073.1"/>
    <property type="molecule type" value="Genomic_DNA"/>
</dbReference>
<dbReference type="Pfam" id="PF20232">
    <property type="entry name" value="T6SS_FHA_C"/>
    <property type="match status" value="1"/>
</dbReference>
<evidence type="ECO:0000259" key="2">
    <source>
        <dbReference type="PROSITE" id="PS50006"/>
    </source>
</evidence>
<dbReference type="OrthoDB" id="273564at2"/>
<dbReference type="RefSeq" id="WP_055654004.1">
    <property type="nucleotide sequence ID" value="NZ_CXST01000001.1"/>
</dbReference>
<dbReference type="SMART" id="SM00240">
    <property type="entry name" value="FHA"/>
    <property type="match status" value="1"/>
</dbReference>
<feature type="region of interest" description="Disordered" evidence="1">
    <location>
        <begin position="109"/>
        <end position="212"/>
    </location>
</feature>
<evidence type="ECO:0000313" key="3">
    <source>
        <dbReference type="EMBL" id="CTQ42073.1"/>
    </source>
</evidence>
<name>A0A0M6XX43_9HYPH</name>
<gene>
    <name evidence="3" type="ORF">LAL4801_00493</name>
</gene>
<dbReference type="InterPro" id="IPR017735">
    <property type="entry name" value="T6SS_FHA"/>
</dbReference>
<dbReference type="NCBIfam" id="TIGR03354">
    <property type="entry name" value="VI_FHA"/>
    <property type="match status" value="1"/>
</dbReference>
<dbReference type="PROSITE" id="PS50006">
    <property type="entry name" value="FHA_DOMAIN"/>
    <property type="match status" value="1"/>
</dbReference>
<evidence type="ECO:0000256" key="1">
    <source>
        <dbReference type="SAM" id="MobiDB-lite"/>
    </source>
</evidence>
<dbReference type="InterPro" id="IPR008984">
    <property type="entry name" value="SMAD_FHA_dom_sf"/>
</dbReference>
<dbReference type="AlphaFoldDB" id="A0A0M6XX43"/>
<reference evidence="4" key="1">
    <citation type="submission" date="2015-07" db="EMBL/GenBank/DDBJ databases">
        <authorList>
            <person name="Rodrigo-Torres Lidia"/>
            <person name="Arahal R.David."/>
        </authorList>
    </citation>
    <scope>NUCLEOTIDE SEQUENCE [LARGE SCALE GENOMIC DNA]</scope>
    <source>
        <strain evidence="4">CECT 4801</strain>
    </source>
</reference>
<organism evidence="3 4">
    <name type="scientific">Roseibium aggregatum</name>
    <dbReference type="NCBI Taxonomy" id="187304"/>
    <lineage>
        <taxon>Bacteria</taxon>
        <taxon>Pseudomonadati</taxon>
        <taxon>Pseudomonadota</taxon>
        <taxon>Alphaproteobacteria</taxon>
        <taxon>Hyphomicrobiales</taxon>
        <taxon>Stappiaceae</taxon>
        <taxon>Roseibium</taxon>
    </lineage>
</organism>
<protein>
    <submittedName>
        <fullName evidence="3">Type VI secretion system FHA domain protein</fullName>
    </submittedName>
</protein>
<dbReference type="STRING" id="187304.B0E33_27625"/>
<evidence type="ECO:0000313" key="4">
    <source>
        <dbReference type="Proteomes" id="UP000048926"/>
    </source>
</evidence>
<feature type="compositionally biased region" description="Low complexity" evidence="1">
    <location>
        <begin position="319"/>
        <end position="339"/>
    </location>
</feature>
<dbReference type="InterPro" id="IPR046883">
    <property type="entry name" value="T6SS_FHA_C"/>
</dbReference>
<proteinExistence type="predicted"/>
<dbReference type="SUPFAM" id="SSF49879">
    <property type="entry name" value="SMAD/FHA domain"/>
    <property type="match status" value="1"/>
</dbReference>
<dbReference type="Gene3D" id="2.60.200.20">
    <property type="match status" value="1"/>
</dbReference>
<dbReference type="InterPro" id="IPR000253">
    <property type="entry name" value="FHA_dom"/>
</dbReference>